<evidence type="ECO:0000259" key="8">
    <source>
        <dbReference type="Pfam" id="PF01227"/>
    </source>
</evidence>
<evidence type="ECO:0000256" key="3">
    <source>
        <dbReference type="ARBA" id="ARBA00012715"/>
    </source>
</evidence>
<feature type="domain" description="GTP cyclohydrolase I" evidence="8">
    <location>
        <begin position="107"/>
        <end position="203"/>
    </location>
</feature>
<dbReference type="InterPro" id="IPR043134">
    <property type="entry name" value="GTP-CH-I_N"/>
</dbReference>
<reference evidence="9 10" key="1">
    <citation type="submission" date="2024-07" db="EMBL/GenBank/DDBJ databases">
        <title>Section-level genome sequencing and comparative genomics of Aspergillus sections Usti and Cavernicolus.</title>
        <authorList>
            <consortium name="Lawrence Berkeley National Laboratory"/>
            <person name="Nybo J.L."/>
            <person name="Vesth T.C."/>
            <person name="Theobald S."/>
            <person name="Frisvad J.C."/>
            <person name="Larsen T.O."/>
            <person name="Kjaerboelling I."/>
            <person name="Rothschild-Mancinelli K."/>
            <person name="Lyhne E.K."/>
            <person name="Kogle M.E."/>
            <person name="Barry K."/>
            <person name="Clum A."/>
            <person name="Na H."/>
            <person name="Ledsgaard L."/>
            <person name="Lin J."/>
            <person name="Lipzen A."/>
            <person name="Kuo A."/>
            <person name="Riley R."/>
            <person name="Mondo S."/>
            <person name="Labutti K."/>
            <person name="Haridas S."/>
            <person name="Pangalinan J."/>
            <person name="Salamov A.A."/>
            <person name="Simmons B.A."/>
            <person name="Magnuson J.K."/>
            <person name="Chen J."/>
            <person name="Drula E."/>
            <person name="Henrissat B."/>
            <person name="Wiebenga A."/>
            <person name="Lubbers R.J."/>
            <person name="Gomes A.C."/>
            <person name="Makela M.R."/>
            <person name="Stajich J."/>
            <person name="Grigoriev I.V."/>
            <person name="Mortensen U.H."/>
            <person name="De Vries R.P."/>
            <person name="Baker S.E."/>
            <person name="Andersen M.R."/>
        </authorList>
    </citation>
    <scope>NUCLEOTIDE SEQUENCE [LARGE SCALE GENOMIC DNA]</scope>
    <source>
        <strain evidence="9 10">CBS 209.92</strain>
    </source>
</reference>
<dbReference type="EMBL" id="JBFTWV010000436">
    <property type="protein sequence ID" value="KAL2782436.1"/>
    <property type="molecule type" value="Genomic_DNA"/>
</dbReference>
<dbReference type="Proteomes" id="UP001610563">
    <property type="component" value="Unassembled WGS sequence"/>
</dbReference>
<dbReference type="NCBIfam" id="NF006825">
    <property type="entry name" value="PRK09347.1-2"/>
    <property type="match status" value="1"/>
</dbReference>
<evidence type="ECO:0000256" key="4">
    <source>
        <dbReference type="ARBA" id="ARBA00017272"/>
    </source>
</evidence>
<comment type="pathway">
    <text evidence="1">Cofactor biosynthesis; 7,8-dihydroneopterin triphosphate biosynthesis; 7,8-dihydroneopterin triphosphate from GTP: step 1/1.</text>
</comment>
<dbReference type="Gene3D" id="1.10.286.10">
    <property type="match status" value="1"/>
</dbReference>
<dbReference type="PANTHER" id="PTHR11109">
    <property type="entry name" value="GTP CYCLOHYDROLASE I"/>
    <property type="match status" value="1"/>
</dbReference>
<dbReference type="EC" id="3.5.4.16" evidence="3"/>
<keyword evidence="6" id="KW-0289">Folate biosynthesis</keyword>
<evidence type="ECO:0000256" key="1">
    <source>
        <dbReference type="ARBA" id="ARBA00005080"/>
    </source>
</evidence>
<keyword evidence="10" id="KW-1185">Reference proteome</keyword>
<dbReference type="InterPro" id="IPR001474">
    <property type="entry name" value="GTP_CycHdrlase_I"/>
</dbReference>
<comment type="caution">
    <text evidence="9">The sequence shown here is derived from an EMBL/GenBank/DDBJ whole genome shotgun (WGS) entry which is preliminary data.</text>
</comment>
<dbReference type="PROSITE" id="PS00860">
    <property type="entry name" value="GTP_CYCLOHYDROL_1_2"/>
    <property type="match status" value="1"/>
</dbReference>
<evidence type="ECO:0000256" key="2">
    <source>
        <dbReference type="ARBA" id="ARBA00008085"/>
    </source>
</evidence>
<proteinExistence type="inferred from homology"/>
<dbReference type="Pfam" id="PF01227">
    <property type="entry name" value="GTP_cyclohydroI"/>
    <property type="match status" value="2"/>
</dbReference>
<dbReference type="InterPro" id="IPR018234">
    <property type="entry name" value="GTP_CycHdrlase_I_CS"/>
</dbReference>
<keyword evidence="5" id="KW-0378">Hydrolase</keyword>
<dbReference type="SUPFAM" id="SSF55620">
    <property type="entry name" value="Tetrahydrobiopterin biosynthesis enzymes-like"/>
    <property type="match status" value="2"/>
</dbReference>
<feature type="domain" description="GTP cyclohydrolase I" evidence="8">
    <location>
        <begin position="14"/>
        <end position="91"/>
    </location>
</feature>
<organism evidence="9 10">
    <name type="scientific">Aspergillus keveii</name>
    <dbReference type="NCBI Taxonomy" id="714993"/>
    <lineage>
        <taxon>Eukaryota</taxon>
        <taxon>Fungi</taxon>
        <taxon>Dikarya</taxon>
        <taxon>Ascomycota</taxon>
        <taxon>Pezizomycotina</taxon>
        <taxon>Eurotiomycetes</taxon>
        <taxon>Eurotiomycetidae</taxon>
        <taxon>Eurotiales</taxon>
        <taxon>Aspergillaceae</taxon>
        <taxon>Aspergillus</taxon>
        <taxon>Aspergillus subgen. Nidulantes</taxon>
    </lineage>
</organism>
<sequence>MRTRQTIEVGLVSHAKSMIECLGDNPDREGLVHTPERYAKAMLELTRGYFDDPTDLVNDAIFNEDGQLVIVKDIDFFSLCEHHVLPFVGKVWYDQASLPFKYSRFLKIHIGYIPNGKVLGLSKFARIAEAYSCRLQVQERLTKEVADAIEKILDPLGVAVIIEATHFCMSMRGVKKSAMTKTTWMSGLLKKDKAARQEFYALLHH</sequence>
<dbReference type="PROSITE" id="PS00859">
    <property type="entry name" value="GTP_CYCLOHYDROL_1_1"/>
    <property type="match status" value="1"/>
</dbReference>
<evidence type="ECO:0000313" key="10">
    <source>
        <dbReference type="Proteomes" id="UP001610563"/>
    </source>
</evidence>
<evidence type="ECO:0000256" key="6">
    <source>
        <dbReference type="ARBA" id="ARBA00022909"/>
    </source>
</evidence>
<evidence type="ECO:0000256" key="7">
    <source>
        <dbReference type="ARBA" id="ARBA00030854"/>
    </source>
</evidence>
<evidence type="ECO:0000256" key="5">
    <source>
        <dbReference type="ARBA" id="ARBA00022801"/>
    </source>
</evidence>
<name>A0ABR4FGS4_9EURO</name>
<dbReference type="HAMAP" id="MF_00223">
    <property type="entry name" value="FolE"/>
    <property type="match status" value="1"/>
</dbReference>
<gene>
    <name evidence="9" type="ORF">BJX66DRAFT_320729</name>
</gene>
<comment type="similarity">
    <text evidence="2">Belongs to the GTP cyclohydrolase I family.</text>
</comment>
<protein>
    <recommendedName>
        <fullName evidence="4">GTP cyclohydrolase 1</fullName>
        <ecNumber evidence="3">3.5.4.16</ecNumber>
    </recommendedName>
    <alternativeName>
        <fullName evidence="7">GTP cyclohydrolase I</fullName>
    </alternativeName>
</protein>
<dbReference type="InterPro" id="IPR020602">
    <property type="entry name" value="GTP_CycHdrlase_I_dom"/>
</dbReference>
<dbReference type="Gene3D" id="3.30.1130.10">
    <property type="match status" value="1"/>
</dbReference>
<dbReference type="InterPro" id="IPR043133">
    <property type="entry name" value="GTP-CH-I_C/QueF"/>
</dbReference>
<dbReference type="PANTHER" id="PTHR11109:SF7">
    <property type="entry name" value="GTP CYCLOHYDROLASE 1"/>
    <property type="match status" value="1"/>
</dbReference>
<evidence type="ECO:0000313" key="9">
    <source>
        <dbReference type="EMBL" id="KAL2782436.1"/>
    </source>
</evidence>
<accession>A0ABR4FGS4</accession>